<dbReference type="SUPFAM" id="SSF56112">
    <property type="entry name" value="Protein kinase-like (PK-like)"/>
    <property type="match status" value="1"/>
</dbReference>
<comment type="similarity">
    <text evidence="1">Belongs to the pseudomonas-type ThrB family.</text>
</comment>
<dbReference type="Proteomes" id="UP001596233">
    <property type="component" value="Unassembled WGS sequence"/>
</dbReference>
<sequence>MPNVIIPEEEVIMSIKGLYDFEIIDCKFNGKSFHDNYFITTNKGNYFLRIYKPNIRSVRDILYELDFLNFLYSQGLNVSYPILKKDGTIVTEIIKEELNRVMVLFSFAAGNYPNPTEETSHLYGKYMASFHNIAEKFTSIHERSYKFDIDYIINQSLEIIRPALSYRPEDLNYFENLSEIMKKKINHLPLSELTWASCHGDLHFMNQYIDKKDITLFDFDCCAPGYLAYDLGTIRWEFAFTDDLWTLFLDGYTKVREVNNTELSAIPMFATIRNLWVISHNIKYSDIYEVNDEFWDINMYHIQKWNKKNNYM</sequence>
<dbReference type="EMBL" id="JBHSTE010000003">
    <property type="protein sequence ID" value="MFC6333089.1"/>
    <property type="molecule type" value="Genomic_DNA"/>
</dbReference>
<dbReference type="InterPro" id="IPR002575">
    <property type="entry name" value="Aminoglycoside_PTrfase"/>
</dbReference>
<dbReference type="InterPro" id="IPR050249">
    <property type="entry name" value="Pseudomonas-type_ThrB"/>
</dbReference>
<gene>
    <name evidence="3" type="ORF">ACFP56_10675</name>
</gene>
<proteinExistence type="inferred from homology"/>
<evidence type="ECO:0000259" key="2">
    <source>
        <dbReference type="Pfam" id="PF01636"/>
    </source>
</evidence>
<dbReference type="RefSeq" id="WP_379234182.1">
    <property type="nucleotide sequence ID" value="NZ_JBHSTE010000003.1"/>
</dbReference>
<dbReference type="Gene3D" id="3.90.1200.10">
    <property type="match status" value="1"/>
</dbReference>
<organism evidence="3 4">
    <name type="scientific">Paenibacillus septentrionalis</name>
    <dbReference type="NCBI Taxonomy" id="429342"/>
    <lineage>
        <taxon>Bacteria</taxon>
        <taxon>Bacillati</taxon>
        <taxon>Bacillota</taxon>
        <taxon>Bacilli</taxon>
        <taxon>Bacillales</taxon>
        <taxon>Paenibacillaceae</taxon>
        <taxon>Paenibacillus</taxon>
    </lineage>
</organism>
<dbReference type="Gene3D" id="3.30.200.20">
    <property type="entry name" value="Phosphorylase Kinase, domain 1"/>
    <property type="match status" value="1"/>
</dbReference>
<feature type="domain" description="Aminoglycoside phosphotransferase" evidence="2">
    <location>
        <begin position="34"/>
        <end position="253"/>
    </location>
</feature>
<dbReference type="InterPro" id="IPR011009">
    <property type="entry name" value="Kinase-like_dom_sf"/>
</dbReference>
<dbReference type="PANTHER" id="PTHR21064">
    <property type="entry name" value="AMINOGLYCOSIDE PHOSPHOTRANSFERASE DOMAIN-CONTAINING PROTEIN-RELATED"/>
    <property type="match status" value="1"/>
</dbReference>
<accession>A0ABW1V2T7</accession>
<keyword evidence="4" id="KW-1185">Reference proteome</keyword>
<reference evidence="4" key="1">
    <citation type="journal article" date="2019" name="Int. J. Syst. Evol. Microbiol.">
        <title>The Global Catalogue of Microorganisms (GCM) 10K type strain sequencing project: providing services to taxonomists for standard genome sequencing and annotation.</title>
        <authorList>
            <consortium name="The Broad Institute Genomics Platform"/>
            <consortium name="The Broad Institute Genome Sequencing Center for Infectious Disease"/>
            <person name="Wu L."/>
            <person name="Ma J."/>
        </authorList>
    </citation>
    <scope>NUCLEOTIDE SEQUENCE [LARGE SCALE GENOMIC DNA]</scope>
    <source>
        <strain evidence="4">PCU 280</strain>
    </source>
</reference>
<name>A0ABW1V2T7_9BACL</name>
<evidence type="ECO:0000313" key="3">
    <source>
        <dbReference type="EMBL" id="MFC6333089.1"/>
    </source>
</evidence>
<dbReference type="PANTHER" id="PTHR21064:SF6">
    <property type="entry name" value="AMINOGLYCOSIDE PHOSPHOTRANSFERASE DOMAIN-CONTAINING PROTEIN"/>
    <property type="match status" value="1"/>
</dbReference>
<protein>
    <submittedName>
        <fullName evidence="3">Phosphotransferase</fullName>
    </submittedName>
</protein>
<evidence type="ECO:0000256" key="1">
    <source>
        <dbReference type="ARBA" id="ARBA00038240"/>
    </source>
</evidence>
<dbReference type="Pfam" id="PF01636">
    <property type="entry name" value="APH"/>
    <property type="match status" value="1"/>
</dbReference>
<evidence type="ECO:0000313" key="4">
    <source>
        <dbReference type="Proteomes" id="UP001596233"/>
    </source>
</evidence>
<comment type="caution">
    <text evidence="3">The sequence shown here is derived from an EMBL/GenBank/DDBJ whole genome shotgun (WGS) entry which is preliminary data.</text>
</comment>